<gene>
    <name evidence="8" type="ORF">NQ502_04475</name>
</gene>
<evidence type="ECO:0000256" key="4">
    <source>
        <dbReference type="ARBA" id="ARBA00022729"/>
    </source>
</evidence>
<evidence type="ECO:0000256" key="1">
    <source>
        <dbReference type="ARBA" id="ARBA00004193"/>
    </source>
</evidence>
<dbReference type="RefSeq" id="WP_049898138.1">
    <property type="nucleotide sequence ID" value="NZ_CABLBR010000013.1"/>
</dbReference>
<dbReference type="InterPro" id="IPR050957">
    <property type="entry name" value="BMP_lipoprotein"/>
</dbReference>
<evidence type="ECO:0000313" key="9">
    <source>
        <dbReference type="Proteomes" id="UP001060164"/>
    </source>
</evidence>
<dbReference type="Pfam" id="PF02608">
    <property type="entry name" value="Bmp"/>
    <property type="match status" value="1"/>
</dbReference>
<dbReference type="SUPFAM" id="SSF53822">
    <property type="entry name" value="Periplasmic binding protein-like I"/>
    <property type="match status" value="1"/>
</dbReference>
<dbReference type="PANTHER" id="PTHR34296:SF2">
    <property type="entry name" value="ABC TRANSPORTER GUANOSINE-BINDING PROTEIN NUPN"/>
    <property type="match status" value="1"/>
</dbReference>
<dbReference type="PROSITE" id="PS51257">
    <property type="entry name" value="PROKAR_LIPOPROTEIN"/>
    <property type="match status" value="1"/>
</dbReference>
<dbReference type="InterPro" id="IPR028082">
    <property type="entry name" value="Peripla_BP_I"/>
</dbReference>
<evidence type="ECO:0000256" key="2">
    <source>
        <dbReference type="ARBA" id="ARBA00008610"/>
    </source>
</evidence>
<protein>
    <submittedName>
        <fullName evidence="8">BMP family ABC transporter substrate-binding protein</fullName>
    </submittedName>
</protein>
<keyword evidence="6" id="KW-0449">Lipoprotein</keyword>
<sequence>MKKCLGMTALLLMMIFIGGCEKKESTEDIAVITEASQEGDMTNAIKESAQQYAADNGYLLATHSVAKNTPDDYMVAVKEAADAGAQVVIGYGEEFEVPLYTMQKKYKKVKFIILDGAPRKEKGGKAKLRRNTHAIVYNEAQAGFLAGYAAVKEGYRNLGFMGGQEEESIELYGSGFVQGADYAASEMKLEKDAVQLRYSYMGTNEISPAIMAAAGEWFANGCEVIFSNGGSIGTAIIKAAEQKNGKVIASDTDQSQSSAAVVTSAVKNVNDVIYNTLGAAFDKDFPGKKQEVMDLSNDGVGLNMDTSSFQNFTAEDYNQIVTKIVDEELKVSEDKIKNLQEKDGEIANIALSFDE</sequence>
<dbReference type="EMBL" id="CP102290">
    <property type="protein sequence ID" value="UWP60317.1"/>
    <property type="molecule type" value="Genomic_DNA"/>
</dbReference>
<comment type="similarity">
    <text evidence="2">Belongs to the BMP lipoprotein family.</text>
</comment>
<evidence type="ECO:0000256" key="3">
    <source>
        <dbReference type="ARBA" id="ARBA00022475"/>
    </source>
</evidence>
<evidence type="ECO:0000313" key="8">
    <source>
        <dbReference type="EMBL" id="UWP60317.1"/>
    </source>
</evidence>
<proteinExistence type="inferred from homology"/>
<keyword evidence="4" id="KW-0732">Signal</keyword>
<name>A0ABY5VIU6_9FIRM</name>
<feature type="domain" description="ABC transporter substrate-binding protein PnrA-like" evidence="7">
    <location>
        <begin position="45"/>
        <end position="334"/>
    </location>
</feature>
<accession>A0ABY5VIU6</accession>
<reference evidence="8" key="1">
    <citation type="journal article" date="2022" name="Cell">
        <title>Design, construction, and in vivo augmentation of a complex gut microbiome.</title>
        <authorList>
            <person name="Cheng A.G."/>
            <person name="Ho P.Y."/>
            <person name="Aranda-Diaz A."/>
            <person name="Jain S."/>
            <person name="Yu F.B."/>
            <person name="Meng X."/>
            <person name="Wang M."/>
            <person name="Iakiviak M."/>
            <person name="Nagashima K."/>
            <person name="Zhao A."/>
            <person name="Murugkar P."/>
            <person name="Patil A."/>
            <person name="Atabakhsh K."/>
            <person name="Weakley A."/>
            <person name="Yan J."/>
            <person name="Brumbaugh A.R."/>
            <person name="Higginbottom S."/>
            <person name="Dimas A."/>
            <person name="Shiver A.L."/>
            <person name="Deutschbauer A."/>
            <person name="Neff N."/>
            <person name="Sonnenburg J.L."/>
            <person name="Huang K.C."/>
            <person name="Fischbach M.A."/>
        </authorList>
    </citation>
    <scope>NUCLEOTIDE SEQUENCE</scope>
    <source>
        <strain evidence="8">DSM 19829</strain>
    </source>
</reference>
<dbReference type="PANTHER" id="PTHR34296">
    <property type="entry name" value="TRANSCRIPTIONAL ACTIVATOR PROTEIN MED"/>
    <property type="match status" value="1"/>
</dbReference>
<dbReference type="Proteomes" id="UP001060164">
    <property type="component" value="Chromosome"/>
</dbReference>
<comment type="subcellular location">
    <subcellularLocation>
        <location evidence="1">Cell membrane</location>
        <topology evidence="1">Lipid-anchor</topology>
    </subcellularLocation>
</comment>
<keyword evidence="9" id="KW-1185">Reference proteome</keyword>
<evidence type="ECO:0000259" key="7">
    <source>
        <dbReference type="Pfam" id="PF02608"/>
    </source>
</evidence>
<dbReference type="Gene3D" id="3.40.50.2300">
    <property type="match status" value="2"/>
</dbReference>
<keyword evidence="5" id="KW-0472">Membrane</keyword>
<organism evidence="8 9">
    <name type="scientific">Ruminococcus gauvreauii</name>
    <dbReference type="NCBI Taxonomy" id="438033"/>
    <lineage>
        <taxon>Bacteria</taxon>
        <taxon>Bacillati</taxon>
        <taxon>Bacillota</taxon>
        <taxon>Clostridia</taxon>
        <taxon>Eubacteriales</taxon>
        <taxon>Oscillospiraceae</taxon>
        <taxon>Ruminococcus</taxon>
    </lineage>
</organism>
<evidence type="ECO:0000256" key="6">
    <source>
        <dbReference type="ARBA" id="ARBA00023288"/>
    </source>
</evidence>
<evidence type="ECO:0000256" key="5">
    <source>
        <dbReference type="ARBA" id="ARBA00023136"/>
    </source>
</evidence>
<dbReference type="InterPro" id="IPR003760">
    <property type="entry name" value="PnrA-like"/>
</dbReference>
<keyword evidence="3" id="KW-1003">Cell membrane</keyword>